<gene>
    <name evidence="1" type="ORF">MEDL_64649</name>
</gene>
<proteinExistence type="predicted"/>
<dbReference type="EMBL" id="CAJPWZ010003139">
    <property type="protein sequence ID" value="CAG2253124.1"/>
    <property type="molecule type" value="Genomic_DNA"/>
</dbReference>
<dbReference type="GO" id="GO:0030544">
    <property type="term" value="F:Hsp70 protein binding"/>
    <property type="evidence" value="ECO:0007669"/>
    <property type="project" value="TreeGrafter"/>
</dbReference>
<evidence type="ECO:0000313" key="2">
    <source>
        <dbReference type="Proteomes" id="UP000683360"/>
    </source>
</evidence>
<dbReference type="AlphaFoldDB" id="A0A8S3V9M2"/>
<comment type="caution">
    <text evidence="1">The sequence shown here is derived from an EMBL/GenBank/DDBJ whole genome shotgun (WGS) entry which is preliminary data.</text>
</comment>
<organism evidence="1 2">
    <name type="scientific">Mytilus edulis</name>
    <name type="common">Blue mussel</name>
    <dbReference type="NCBI Taxonomy" id="6550"/>
    <lineage>
        <taxon>Eukaryota</taxon>
        <taxon>Metazoa</taxon>
        <taxon>Spiralia</taxon>
        <taxon>Lophotrochozoa</taxon>
        <taxon>Mollusca</taxon>
        <taxon>Bivalvia</taxon>
        <taxon>Autobranchia</taxon>
        <taxon>Pteriomorphia</taxon>
        <taxon>Mytilida</taxon>
        <taxon>Mytiloidea</taxon>
        <taxon>Mytilidae</taxon>
        <taxon>Mytilinae</taxon>
        <taxon>Mytilus</taxon>
    </lineage>
</organism>
<reference evidence="1" key="1">
    <citation type="submission" date="2021-03" db="EMBL/GenBank/DDBJ databases">
        <authorList>
            <person name="Bekaert M."/>
        </authorList>
    </citation>
    <scope>NUCLEOTIDE SEQUENCE</scope>
</reference>
<evidence type="ECO:0000313" key="1">
    <source>
        <dbReference type="EMBL" id="CAG2253124.1"/>
    </source>
</evidence>
<dbReference type="PANTHER" id="PTHR15600">
    <property type="entry name" value="SACSIN"/>
    <property type="match status" value="1"/>
</dbReference>
<dbReference type="InterPro" id="IPR052972">
    <property type="entry name" value="Sacsin_chaperone_reg"/>
</dbReference>
<dbReference type="PANTHER" id="PTHR15600:SF42">
    <property type="entry name" value="SACSIN"/>
    <property type="match status" value="1"/>
</dbReference>
<accession>A0A8S3V9M2</accession>
<protein>
    <submittedName>
        <fullName evidence="1">Uncharacterized protein</fullName>
    </submittedName>
</protein>
<sequence>MNPDFLMCFLKSFNATGIDTCKLGGVDCSIEETKFKKISHLFLCISYCKKSDLFSKQLHGLPFCLTEDGIIRTFKRESPVFCTNYSTLLKESASLFLHHDLIDLFTITHDGLKEFDLNAFTEYLPATLASDVYRTHNRPVVWSTHLDSVVNMTWLSRVWDFINHTVQQKR</sequence>
<dbReference type="Proteomes" id="UP000683360">
    <property type="component" value="Unassembled WGS sequence"/>
</dbReference>
<name>A0A8S3V9M2_MYTED</name>
<keyword evidence="2" id="KW-1185">Reference proteome</keyword>